<dbReference type="Proteomes" id="UP000030645">
    <property type="component" value="Unassembled WGS sequence"/>
</dbReference>
<dbReference type="STRING" id="981085.W9R5S3"/>
<dbReference type="AlphaFoldDB" id="W9R5S3"/>
<reference evidence="2" key="1">
    <citation type="submission" date="2013-01" db="EMBL/GenBank/DDBJ databases">
        <title>Draft Genome Sequence of a Mulberry Tree, Morus notabilis C.K. Schneid.</title>
        <authorList>
            <person name="He N."/>
            <person name="Zhao S."/>
        </authorList>
    </citation>
    <scope>NUCLEOTIDE SEQUENCE</scope>
</reference>
<dbReference type="PANTHER" id="PTHR15002">
    <property type="entry name" value="RIBOSOMAL BIOGENESIS PROTEIN LAS1L"/>
    <property type="match status" value="1"/>
</dbReference>
<proteinExistence type="predicted"/>
<keyword evidence="2" id="KW-1185">Reference proteome</keyword>
<dbReference type="GO" id="GO:0090730">
    <property type="term" value="C:Las1 complex"/>
    <property type="evidence" value="ECO:0007669"/>
    <property type="project" value="InterPro"/>
</dbReference>
<gene>
    <name evidence="1" type="ORF">L484_009358</name>
</gene>
<dbReference type="GO" id="GO:0000460">
    <property type="term" value="P:maturation of 5.8S rRNA"/>
    <property type="evidence" value="ECO:0007669"/>
    <property type="project" value="TreeGrafter"/>
</dbReference>
<sequence length="683" mass="76125">MTESVLAFEEVQREVECQESSLSQSSSYGLKLVPWICWDEWLFVYDSLFSDSHEAFASAFRKCSITLLFSLHRFMVLESHIGRKYWHEQAGFARISTWRSRGCLPVTVDVTASIIEIQQKDPYFRKGQDIATSVEDGANQCVNVSLSDEMLAMLYSMAIMRLVNGVIEKTRKKQEVSIAVAANAIGMPRTLIDIRHEGSHRELPALQIVRGASITALDWLKSYYWEPQKKAIPFQGDSTTKIRKRIKSKLHELAFCLNAKESLQSSSSPLKGKRGRNFNLLCGRNKFLSLATGELRSSKSEGNKKQITKVIKHLVGLFSSCSSEVVSALLDLLLMALSSSHSMEPSVDAEIGPSTETLLDEWKLPIKKISNKEPEVLAALLKEVLDVIESHENMKYETGTECLTLSDNGRDVRRVEYLASLFAWLVQILKELKPRRHKDSAAKTKSSSAESTISKALLMQLLRKCLALSAPGNKHLMDSALYITQLIGCNHLMKKLNKLSSLVSSNSEIIEDKSSLFNSKSLIQRDESISQAAKKLELIKHLRMKRKVANAADDDMGNSRRWAVSTSWIPCPIGMLPNSVGSSGCLPVLDCKGDQKKNSETQQARENLEFNCYSEAIGPTPALLDGSGVKKRRLTVEGDFESNRGEDVSILEGLDGQLMIGGVWKTVGEEDILDIKSSVRILV</sequence>
<dbReference type="PANTHER" id="PTHR15002:SF0">
    <property type="entry name" value="RIBOSOMAL BIOGENESIS PROTEIN LAS1L"/>
    <property type="match status" value="1"/>
</dbReference>
<evidence type="ECO:0000313" key="2">
    <source>
        <dbReference type="Proteomes" id="UP000030645"/>
    </source>
</evidence>
<dbReference type="GO" id="GO:0000470">
    <property type="term" value="P:maturation of LSU-rRNA"/>
    <property type="evidence" value="ECO:0007669"/>
    <property type="project" value="TreeGrafter"/>
</dbReference>
<dbReference type="GO" id="GO:0030687">
    <property type="term" value="C:preribosome, large subunit precursor"/>
    <property type="evidence" value="ECO:0007669"/>
    <property type="project" value="TreeGrafter"/>
</dbReference>
<organism evidence="1 2">
    <name type="scientific">Morus notabilis</name>
    <dbReference type="NCBI Taxonomy" id="981085"/>
    <lineage>
        <taxon>Eukaryota</taxon>
        <taxon>Viridiplantae</taxon>
        <taxon>Streptophyta</taxon>
        <taxon>Embryophyta</taxon>
        <taxon>Tracheophyta</taxon>
        <taxon>Spermatophyta</taxon>
        <taxon>Magnoliopsida</taxon>
        <taxon>eudicotyledons</taxon>
        <taxon>Gunneridae</taxon>
        <taxon>Pentapetalae</taxon>
        <taxon>rosids</taxon>
        <taxon>fabids</taxon>
        <taxon>Rosales</taxon>
        <taxon>Moraceae</taxon>
        <taxon>Moreae</taxon>
        <taxon>Morus</taxon>
    </lineage>
</organism>
<dbReference type="InterPro" id="IPR007174">
    <property type="entry name" value="Las1"/>
</dbReference>
<dbReference type="GO" id="GO:0004519">
    <property type="term" value="F:endonuclease activity"/>
    <property type="evidence" value="ECO:0007669"/>
    <property type="project" value="InterPro"/>
</dbReference>
<protein>
    <recommendedName>
        <fullName evidence="3">Ribosomal biogenesis protein LAS1L</fullName>
    </recommendedName>
</protein>
<accession>W9R5S3</accession>
<dbReference type="eggNOG" id="KOG2425">
    <property type="taxonomic scope" value="Eukaryota"/>
</dbReference>
<dbReference type="EMBL" id="KE344637">
    <property type="protein sequence ID" value="EXB73280.1"/>
    <property type="molecule type" value="Genomic_DNA"/>
</dbReference>
<dbReference type="Pfam" id="PF04031">
    <property type="entry name" value="Las1"/>
    <property type="match status" value="1"/>
</dbReference>
<evidence type="ECO:0000313" key="1">
    <source>
        <dbReference type="EMBL" id="EXB73280.1"/>
    </source>
</evidence>
<name>W9R5S3_9ROSA</name>
<evidence type="ECO:0008006" key="3">
    <source>
        <dbReference type="Google" id="ProtNLM"/>
    </source>
</evidence>